<dbReference type="VEuPathDB" id="MicrosporidiaDB:NAPIS_ORF01438"/>
<dbReference type="OrthoDB" id="2189461at2759"/>
<keyword evidence="2" id="KW-1185">Reference proteome</keyword>
<protein>
    <submittedName>
        <fullName evidence="1">Uncharacterized protein</fullName>
    </submittedName>
</protein>
<sequence>MNLSKIKLQISTKISPKNFNNPEIEINKQLSLYLFKYTYKLLGIPLCYQIVGIYPIGNLILDNSCVFLTTVVEYDVLKIKIGDYLTSEEGYYFKIFSVIIDNDNNYTGRFKVIDINNTEEDFTYIIGEKV</sequence>
<gene>
    <name evidence="1" type="ORF">NAPIS_ORF01438</name>
</gene>
<evidence type="ECO:0000313" key="2">
    <source>
        <dbReference type="Proteomes" id="UP000053780"/>
    </source>
</evidence>
<proteinExistence type="predicted"/>
<dbReference type="Proteomes" id="UP000053780">
    <property type="component" value="Unassembled WGS sequence"/>
</dbReference>
<dbReference type="EMBL" id="KE647189">
    <property type="protein sequence ID" value="EQB60985.1"/>
    <property type="molecule type" value="Genomic_DNA"/>
</dbReference>
<organism evidence="1 2">
    <name type="scientific">Vairimorpha apis BRL 01</name>
    <dbReference type="NCBI Taxonomy" id="1037528"/>
    <lineage>
        <taxon>Eukaryota</taxon>
        <taxon>Fungi</taxon>
        <taxon>Fungi incertae sedis</taxon>
        <taxon>Microsporidia</taxon>
        <taxon>Nosematidae</taxon>
        <taxon>Vairimorpha</taxon>
    </lineage>
</organism>
<reference evidence="1 2" key="1">
    <citation type="journal article" date="2013" name="BMC Genomics">
        <title>Genome sequencing and comparative genomics of honey bee microsporidia, Nosema apis reveal novel insights into host-parasite interactions.</title>
        <authorList>
            <person name="Chen Yp."/>
            <person name="Pettis J.S."/>
            <person name="Zhao Y."/>
            <person name="Liu X."/>
            <person name="Tallon L.J."/>
            <person name="Sadzewicz L.D."/>
            <person name="Li R."/>
            <person name="Zheng H."/>
            <person name="Huang S."/>
            <person name="Zhang X."/>
            <person name="Hamilton M.C."/>
            <person name="Pernal S.F."/>
            <person name="Melathopoulos A.P."/>
            <person name="Yan X."/>
            <person name="Evans J.D."/>
        </authorList>
    </citation>
    <scope>NUCLEOTIDE SEQUENCE [LARGE SCALE GENOMIC DNA]</scope>
    <source>
        <strain evidence="1 2">BRL 01</strain>
    </source>
</reference>
<dbReference type="AlphaFoldDB" id="T0MJ84"/>
<name>T0MJ84_9MICR</name>
<dbReference type="HOGENOM" id="CLU_156029_0_0_1"/>
<evidence type="ECO:0000313" key="1">
    <source>
        <dbReference type="EMBL" id="EQB60985.1"/>
    </source>
</evidence>
<accession>T0MJ84</accession>